<evidence type="ECO:0000313" key="9">
    <source>
        <dbReference type="Proteomes" id="UP000054010"/>
    </source>
</evidence>
<dbReference type="Pfam" id="PF03734">
    <property type="entry name" value="YkuD"/>
    <property type="match status" value="1"/>
</dbReference>
<dbReference type="GO" id="GO:0071972">
    <property type="term" value="F:peptidoglycan L,D-transpeptidase activity"/>
    <property type="evidence" value="ECO:0007669"/>
    <property type="project" value="TreeGrafter"/>
</dbReference>
<evidence type="ECO:0000313" key="8">
    <source>
        <dbReference type="EMBL" id="EFO80423.1"/>
    </source>
</evidence>
<feature type="active site" description="Nucleophile" evidence="6">
    <location>
        <position position="380"/>
    </location>
</feature>
<evidence type="ECO:0000256" key="6">
    <source>
        <dbReference type="PROSITE-ProRule" id="PRU01373"/>
    </source>
</evidence>
<evidence type="ECO:0000256" key="4">
    <source>
        <dbReference type="ARBA" id="ARBA00022984"/>
    </source>
</evidence>
<dbReference type="PROSITE" id="PS52029">
    <property type="entry name" value="LD_TPASE"/>
    <property type="match status" value="1"/>
</dbReference>
<dbReference type="GO" id="GO:0005576">
    <property type="term" value="C:extracellular region"/>
    <property type="evidence" value="ECO:0007669"/>
    <property type="project" value="TreeGrafter"/>
</dbReference>
<evidence type="ECO:0000256" key="1">
    <source>
        <dbReference type="ARBA" id="ARBA00004752"/>
    </source>
</evidence>
<protein>
    <submittedName>
        <fullName evidence="8">ErfK/YbiS/YcfS/YnhG family protein</fullName>
    </submittedName>
</protein>
<comment type="pathway">
    <text evidence="1 6">Cell wall biogenesis; peptidoglycan biosynthesis.</text>
</comment>
<evidence type="ECO:0000256" key="5">
    <source>
        <dbReference type="ARBA" id="ARBA00023316"/>
    </source>
</evidence>
<feature type="domain" description="L,D-TPase catalytic" evidence="7">
    <location>
        <begin position="285"/>
        <end position="404"/>
    </location>
</feature>
<dbReference type="InterPro" id="IPR050979">
    <property type="entry name" value="LD-transpeptidase"/>
</dbReference>
<dbReference type="SUPFAM" id="SSF141523">
    <property type="entry name" value="L,D-transpeptidase catalytic domain-like"/>
    <property type="match status" value="1"/>
</dbReference>
<evidence type="ECO:0000256" key="3">
    <source>
        <dbReference type="ARBA" id="ARBA00022960"/>
    </source>
</evidence>
<keyword evidence="4 6" id="KW-0573">Peptidoglycan synthesis</keyword>
<dbReference type="Proteomes" id="UP000054010">
    <property type="component" value="Unassembled WGS sequence"/>
</dbReference>
<dbReference type="InterPro" id="IPR038063">
    <property type="entry name" value="Transpep_catalytic_dom"/>
</dbReference>
<dbReference type="GO" id="GO:0016740">
    <property type="term" value="F:transferase activity"/>
    <property type="evidence" value="ECO:0007669"/>
    <property type="project" value="UniProtKB-KW"/>
</dbReference>
<keyword evidence="5 6" id="KW-0961">Cell wall biogenesis/degradation</keyword>
<dbReference type="InterPro" id="IPR005490">
    <property type="entry name" value="LD_TPept_cat_dom"/>
</dbReference>
<accession>E1IE97</accession>
<dbReference type="AlphaFoldDB" id="E1IE97"/>
<dbReference type="GO" id="GO:0008360">
    <property type="term" value="P:regulation of cell shape"/>
    <property type="evidence" value="ECO:0007669"/>
    <property type="project" value="UniProtKB-UniRule"/>
</dbReference>
<dbReference type="FunFam" id="2.40.440.10:FF:000015">
    <property type="entry name" value="ErfK/YbiS/YcfS/YnhG family protein"/>
    <property type="match status" value="1"/>
</dbReference>
<keyword evidence="9" id="KW-1185">Reference proteome</keyword>
<keyword evidence="3 6" id="KW-0133">Cell shape</keyword>
<dbReference type="GO" id="GO:0071555">
    <property type="term" value="P:cell wall organization"/>
    <property type="evidence" value="ECO:0007669"/>
    <property type="project" value="UniProtKB-UniRule"/>
</dbReference>
<feature type="active site" description="Proton donor/acceptor" evidence="6">
    <location>
        <position position="362"/>
    </location>
</feature>
<dbReference type="GO" id="GO:0018104">
    <property type="term" value="P:peptidoglycan-protein cross-linking"/>
    <property type="evidence" value="ECO:0007669"/>
    <property type="project" value="TreeGrafter"/>
</dbReference>
<keyword evidence="2" id="KW-0808">Transferase</keyword>
<sequence>MRRRTISYSLLTLITLLIVISLLWMRPAQARIGNADFVAPMSKSEAQAALVAAQAQQMQLRRQLGMLDPKQLPFSPTVYFAETGHHLSDRSGFLTFWRANGQKVIFGYPISEELVENGRIVQYFERARFEFNPASPQASVQLGLIGSELVRETGLSSSLGAAFTPTGAVDSSVFPETGHSLSGELRRFWERHGGIAIFGFPISTEFEQDGRVVQYFERTRLEWWPEDVDSFFRNQEAATGFNLSTLYEVRVSDLGRRLAAARGIKTEPVAQLPGTPIWSPALWDRHIDVDLTNQYLTAYEGDLAVWTAPIATGRDGFNTPVGDYAIYYRLPMQDMVGNMGGESWYVPHIPWVQYVVGGVALHGTYWHDAHGTGVRMSHGCINLRIDDAQWLYEWADVGTTVQIHY</sequence>
<evidence type="ECO:0000256" key="2">
    <source>
        <dbReference type="ARBA" id="ARBA00022679"/>
    </source>
</evidence>
<dbReference type="PANTHER" id="PTHR30582:SF2">
    <property type="entry name" value="L,D-TRANSPEPTIDASE YCIB-RELATED"/>
    <property type="match status" value="1"/>
</dbReference>
<name>E1IE97_9CHLR</name>
<organism evidence="8 9">
    <name type="scientific">Oscillochloris trichoides DG-6</name>
    <dbReference type="NCBI Taxonomy" id="765420"/>
    <lineage>
        <taxon>Bacteria</taxon>
        <taxon>Bacillati</taxon>
        <taxon>Chloroflexota</taxon>
        <taxon>Chloroflexia</taxon>
        <taxon>Chloroflexales</taxon>
        <taxon>Chloroflexineae</taxon>
        <taxon>Oscillochloridaceae</taxon>
        <taxon>Oscillochloris</taxon>
    </lineage>
</organism>
<comment type="caution">
    <text evidence="8">The sequence shown here is derived from an EMBL/GenBank/DDBJ whole genome shotgun (WGS) entry which is preliminary data.</text>
</comment>
<dbReference type="EMBL" id="ADVR01000052">
    <property type="protein sequence ID" value="EFO80423.1"/>
    <property type="molecule type" value="Genomic_DNA"/>
</dbReference>
<dbReference type="CDD" id="cd16913">
    <property type="entry name" value="YkuD_like"/>
    <property type="match status" value="1"/>
</dbReference>
<evidence type="ECO:0000259" key="7">
    <source>
        <dbReference type="PROSITE" id="PS52029"/>
    </source>
</evidence>
<dbReference type="Gene3D" id="2.40.440.10">
    <property type="entry name" value="L,D-transpeptidase catalytic domain-like"/>
    <property type="match status" value="1"/>
</dbReference>
<dbReference type="PANTHER" id="PTHR30582">
    <property type="entry name" value="L,D-TRANSPEPTIDASE"/>
    <property type="match status" value="1"/>
</dbReference>
<dbReference type="UniPathway" id="UPA00219"/>
<gene>
    <name evidence="8" type="ORF">OSCT_1648</name>
</gene>
<reference evidence="8 9" key="1">
    <citation type="journal article" date="2011" name="J. Bacteriol.">
        <title>Draft genome sequence of the anoxygenic filamentous phototrophic bacterium Oscillochloris trichoides subsp. DG-6.</title>
        <authorList>
            <person name="Kuznetsov B.B."/>
            <person name="Ivanovsky R.N."/>
            <person name="Keppen O.I."/>
            <person name="Sukhacheva M.V."/>
            <person name="Bumazhkin B.K."/>
            <person name="Patutina E.O."/>
            <person name="Beletsky A.V."/>
            <person name="Mardanov A.V."/>
            <person name="Baslerov R.V."/>
            <person name="Panteleeva A.N."/>
            <person name="Kolganova T.V."/>
            <person name="Ravin N.V."/>
            <person name="Skryabin K.G."/>
        </authorList>
    </citation>
    <scope>NUCLEOTIDE SEQUENCE [LARGE SCALE GENOMIC DNA]</scope>
    <source>
        <strain evidence="8 9">DG-6</strain>
    </source>
</reference>
<dbReference type="eggNOG" id="COG1376">
    <property type="taxonomic scope" value="Bacteria"/>
</dbReference>
<proteinExistence type="predicted"/>
<dbReference type="HOGENOM" id="CLU_735080_0_0_0"/>
<dbReference type="STRING" id="765420.OSCT_1648"/>